<accession>A0A1M7UPA4</accession>
<evidence type="ECO:0000313" key="2">
    <source>
        <dbReference type="EMBL" id="SHN84784.1"/>
    </source>
</evidence>
<evidence type="ECO:0000256" key="1">
    <source>
        <dbReference type="SAM" id="MobiDB-lite"/>
    </source>
</evidence>
<protein>
    <submittedName>
        <fullName evidence="2">Uncharacterized protein</fullName>
    </submittedName>
</protein>
<keyword evidence="3" id="KW-1185">Reference proteome</keyword>
<feature type="region of interest" description="Disordered" evidence="1">
    <location>
        <begin position="135"/>
        <end position="167"/>
    </location>
</feature>
<name>A0A1M7UPA4_9BRAD</name>
<dbReference type="AlphaFoldDB" id="A0A1M7UPA4"/>
<reference evidence="3" key="1">
    <citation type="submission" date="2016-11" db="EMBL/GenBank/DDBJ databases">
        <authorList>
            <person name="Varghese N."/>
            <person name="Submissions S."/>
        </authorList>
    </citation>
    <scope>NUCLEOTIDE SEQUENCE [LARGE SCALE GENOMIC DNA]</scope>
    <source>
        <strain evidence="3">GAS401</strain>
    </source>
</reference>
<organism evidence="2 3">
    <name type="scientific">Bradyrhizobium erythrophlei</name>
    <dbReference type="NCBI Taxonomy" id="1437360"/>
    <lineage>
        <taxon>Bacteria</taxon>
        <taxon>Pseudomonadati</taxon>
        <taxon>Pseudomonadota</taxon>
        <taxon>Alphaproteobacteria</taxon>
        <taxon>Hyphomicrobiales</taxon>
        <taxon>Nitrobacteraceae</taxon>
        <taxon>Bradyrhizobium</taxon>
    </lineage>
</organism>
<evidence type="ECO:0000313" key="3">
    <source>
        <dbReference type="Proteomes" id="UP000184096"/>
    </source>
</evidence>
<gene>
    <name evidence="2" type="ORF">SAMN05444170_6062</name>
</gene>
<dbReference type="EMBL" id="LT670849">
    <property type="protein sequence ID" value="SHN84784.1"/>
    <property type="molecule type" value="Genomic_DNA"/>
</dbReference>
<sequence length="204" mass="21447">MRKFASKFLLDLLLSVVATVTTAYVTHHYFPGAVPAKAPVAAEPASAGPEGAPERVVASKTPSVVIATVTATTVADRDADTNSGEKAGPPPSPGKYFKPASPAAHRLVPRDKNPLKSNAVVTPRSVQVATVVPDPNRAVPERGGLSPDAPQPGDAWSERAAAAPMPPPEMRKRYLTALVWKPIMRSFDVVAGAFTSHERGRSGE</sequence>
<dbReference type="Proteomes" id="UP000184096">
    <property type="component" value="Chromosome I"/>
</dbReference>
<feature type="region of interest" description="Disordered" evidence="1">
    <location>
        <begin position="75"/>
        <end position="101"/>
    </location>
</feature>
<dbReference type="RefSeq" id="WP_072823531.1">
    <property type="nucleotide sequence ID" value="NZ_LT670849.1"/>
</dbReference>
<proteinExistence type="predicted"/>